<dbReference type="AlphaFoldDB" id="A0A068UBC6"/>
<protein>
    <submittedName>
        <fullName evidence="1">Uncharacterized protein</fullName>
    </submittedName>
</protein>
<dbReference type="Proteomes" id="UP000295252">
    <property type="component" value="Chromosome VII"/>
</dbReference>
<dbReference type="InParanoid" id="A0A068UBC6"/>
<evidence type="ECO:0000313" key="1">
    <source>
        <dbReference type="EMBL" id="CDP05761.1"/>
    </source>
</evidence>
<evidence type="ECO:0000313" key="2">
    <source>
        <dbReference type="Proteomes" id="UP000295252"/>
    </source>
</evidence>
<accession>A0A068UBC6</accession>
<proteinExistence type="predicted"/>
<reference evidence="2" key="1">
    <citation type="journal article" date="2014" name="Science">
        <title>The coffee genome provides insight into the convergent evolution of caffeine biosynthesis.</title>
        <authorList>
            <person name="Denoeud F."/>
            <person name="Carretero-Paulet L."/>
            <person name="Dereeper A."/>
            <person name="Droc G."/>
            <person name="Guyot R."/>
            <person name="Pietrella M."/>
            <person name="Zheng C."/>
            <person name="Alberti A."/>
            <person name="Anthony F."/>
            <person name="Aprea G."/>
            <person name="Aury J.M."/>
            <person name="Bento P."/>
            <person name="Bernard M."/>
            <person name="Bocs S."/>
            <person name="Campa C."/>
            <person name="Cenci A."/>
            <person name="Combes M.C."/>
            <person name="Crouzillat D."/>
            <person name="Da Silva C."/>
            <person name="Daddiego L."/>
            <person name="De Bellis F."/>
            <person name="Dussert S."/>
            <person name="Garsmeur O."/>
            <person name="Gayraud T."/>
            <person name="Guignon V."/>
            <person name="Jahn K."/>
            <person name="Jamilloux V."/>
            <person name="Joet T."/>
            <person name="Labadie K."/>
            <person name="Lan T."/>
            <person name="Leclercq J."/>
            <person name="Lepelley M."/>
            <person name="Leroy T."/>
            <person name="Li L.T."/>
            <person name="Librado P."/>
            <person name="Lopez L."/>
            <person name="Munoz A."/>
            <person name="Noel B."/>
            <person name="Pallavicini A."/>
            <person name="Perrotta G."/>
            <person name="Poncet V."/>
            <person name="Pot D."/>
            <person name="Priyono X."/>
            <person name="Rigoreau M."/>
            <person name="Rouard M."/>
            <person name="Rozas J."/>
            <person name="Tranchant-Dubreuil C."/>
            <person name="VanBuren R."/>
            <person name="Zhang Q."/>
            <person name="Andrade A.C."/>
            <person name="Argout X."/>
            <person name="Bertrand B."/>
            <person name="de Kochko A."/>
            <person name="Graziosi G."/>
            <person name="Henry R.J."/>
            <person name="Jayarama X."/>
            <person name="Ming R."/>
            <person name="Nagai C."/>
            <person name="Rounsley S."/>
            <person name="Sankoff D."/>
            <person name="Giuliano G."/>
            <person name="Albert V.A."/>
            <person name="Wincker P."/>
            <person name="Lashermes P."/>
        </authorList>
    </citation>
    <scope>NUCLEOTIDE SEQUENCE [LARGE SCALE GENOMIC DNA]</scope>
    <source>
        <strain evidence="2">cv. DH200-94</strain>
    </source>
</reference>
<dbReference type="EMBL" id="HG739103">
    <property type="protein sequence ID" value="CDP05761.1"/>
    <property type="molecule type" value="Genomic_DNA"/>
</dbReference>
<sequence length="67" mass="7545">MLQVVADSSNGRFAPQLLLNSVDFPVLFLMYSTPELTDHLGQPSHHNPIQSCRALVPFPRLFDIHKS</sequence>
<organism evidence="1 2">
    <name type="scientific">Coffea canephora</name>
    <name type="common">Robusta coffee</name>
    <dbReference type="NCBI Taxonomy" id="49390"/>
    <lineage>
        <taxon>Eukaryota</taxon>
        <taxon>Viridiplantae</taxon>
        <taxon>Streptophyta</taxon>
        <taxon>Embryophyta</taxon>
        <taxon>Tracheophyta</taxon>
        <taxon>Spermatophyta</taxon>
        <taxon>Magnoliopsida</taxon>
        <taxon>eudicotyledons</taxon>
        <taxon>Gunneridae</taxon>
        <taxon>Pentapetalae</taxon>
        <taxon>asterids</taxon>
        <taxon>lamiids</taxon>
        <taxon>Gentianales</taxon>
        <taxon>Rubiaceae</taxon>
        <taxon>Ixoroideae</taxon>
        <taxon>Gardenieae complex</taxon>
        <taxon>Bertiereae - Coffeeae clade</taxon>
        <taxon>Coffeeae</taxon>
        <taxon>Coffea</taxon>
    </lineage>
</organism>
<keyword evidence="2" id="KW-1185">Reference proteome</keyword>
<gene>
    <name evidence="1" type="ORF">GSCOC_T00021037001</name>
</gene>
<name>A0A068UBC6_COFCA</name>
<dbReference type="Gramene" id="CDP05761">
    <property type="protein sequence ID" value="CDP05761"/>
    <property type="gene ID" value="GSCOC_T00021037001"/>
</dbReference>